<evidence type="ECO:0000256" key="1">
    <source>
        <dbReference type="SAM" id="MobiDB-lite"/>
    </source>
</evidence>
<name>K0SLN6_THAOC</name>
<gene>
    <name evidence="2" type="ORF">THAOC_20376</name>
</gene>
<protein>
    <submittedName>
        <fullName evidence="2">Uncharacterized protein</fullName>
    </submittedName>
</protein>
<sequence length="62" mass="6433">MSANATRTMPRDAQRGSKTTDLVHSLTRPSTDDIRRVGSAAAAPFPAAPRAPPDGDEEATAA</sequence>
<feature type="non-terminal residue" evidence="2">
    <location>
        <position position="62"/>
    </location>
</feature>
<reference evidence="2 3" key="1">
    <citation type="journal article" date="2012" name="Genome Biol.">
        <title>Genome and low-iron response of an oceanic diatom adapted to chronic iron limitation.</title>
        <authorList>
            <person name="Lommer M."/>
            <person name="Specht M."/>
            <person name="Roy A.S."/>
            <person name="Kraemer L."/>
            <person name="Andreson R."/>
            <person name="Gutowska M.A."/>
            <person name="Wolf J."/>
            <person name="Bergner S.V."/>
            <person name="Schilhabel M.B."/>
            <person name="Klostermeier U.C."/>
            <person name="Beiko R.G."/>
            <person name="Rosenstiel P."/>
            <person name="Hippler M."/>
            <person name="Laroche J."/>
        </authorList>
    </citation>
    <scope>NUCLEOTIDE SEQUENCE [LARGE SCALE GENOMIC DNA]</scope>
    <source>
        <strain evidence="2 3">CCMP1005</strain>
    </source>
</reference>
<proteinExistence type="predicted"/>
<feature type="region of interest" description="Disordered" evidence="1">
    <location>
        <begin position="1"/>
        <end position="62"/>
    </location>
</feature>
<dbReference type="Proteomes" id="UP000266841">
    <property type="component" value="Unassembled WGS sequence"/>
</dbReference>
<evidence type="ECO:0000313" key="2">
    <source>
        <dbReference type="EMBL" id="EJK59407.1"/>
    </source>
</evidence>
<dbReference type="AlphaFoldDB" id="K0SLN6"/>
<dbReference type="EMBL" id="AGNL01022956">
    <property type="protein sequence ID" value="EJK59407.1"/>
    <property type="molecule type" value="Genomic_DNA"/>
</dbReference>
<evidence type="ECO:0000313" key="3">
    <source>
        <dbReference type="Proteomes" id="UP000266841"/>
    </source>
</evidence>
<accession>K0SLN6</accession>
<keyword evidence="3" id="KW-1185">Reference proteome</keyword>
<comment type="caution">
    <text evidence="2">The sequence shown here is derived from an EMBL/GenBank/DDBJ whole genome shotgun (WGS) entry which is preliminary data.</text>
</comment>
<organism evidence="2 3">
    <name type="scientific">Thalassiosira oceanica</name>
    <name type="common">Marine diatom</name>
    <dbReference type="NCBI Taxonomy" id="159749"/>
    <lineage>
        <taxon>Eukaryota</taxon>
        <taxon>Sar</taxon>
        <taxon>Stramenopiles</taxon>
        <taxon>Ochrophyta</taxon>
        <taxon>Bacillariophyta</taxon>
        <taxon>Coscinodiscophyceae</taxon>
        <taxon>Thalassiosirophycidae</taxon>
        <taxon>Thalassiosirales</taxon>
        <taxon>Thalassiosiraceae</taxon>
        <taxon>Thalassiosira</taxon>
    </lineage>
</organism>